<dbReference type="Proteomes" id="UP001327560">
    <property type="component" value="Chromosome 2"/>
</dbReference>
<dbReference type="AlphaFoldDB" id="A0AAQ3K1U8"/>
<gene>
    <name evidence="2" type="ORF">Cni_G06573</name>
</gene>
<dbReference type="InterPro" id="IPR011009">
    <property type="entry name" value="Kinase-like_dom_sf"/>
</dbReference>
<name>A0AAQ3K1U8_9LILI</name>
<feature type="compositionally biased region" description="Basic residues" evidence="1">
    <location>
        <begin position="54"/>
        <end position="64"/>
    </location>
</feature>
<evidence type="ECO:0000313" key="3">
    <source>
        <dbReference type="Proteomes" id="UP001327560"/>
    </source>
</evidence>
<dbReference type="SUPFAM" id="SSF56112">
    <property type="entry name" value="Protein kinase-like (PK-like)"/>
    <property type="match status" value="1"/>
</dbReference>
<evidence type="ECO:0000256" key="1">
    <source>
        <dbReference type="SAM" id="MobiDB-lite"/>
    </source>
</evidence>
<reference evidence="2 3" key="1">
    <citation type="submission" date="2023-10" db="EMBL/GenBank/DDBJ databases">
        <title>Chromosome-scale genome assembly provides insights into flower coloration mechanisms of Canna indica.</title>
        <authorList>
            <person name="Li C."/>
        </authorList>
    </citation>
    <scope>NUCLEOTIDE SEQUENCE [LARGE SCALE GENOMIC DNA]</scope>
    <source>
        <tissue evidence="2">Flower</tissue>
    </source>
</reference>
<proteinExistence type="predicted"/>
<organism evidence="2 3">
    <name type="scientific">Canna indica</name>
    <name type="common">Indian-shot</name>
    <dbReference type="NCBI Taxonomy" id="4628"/>
    <lineage>
        <taxon>Eukaryota</taxon>
        <taxon>Viridiplantae</taxon>
        <taxon>Streptophyta</taxon>
        <taxon>Embryophyta</taxon>
        <taxon>Tracheophyta</taxon>
        <taxon>Spermatophyta</taxon>
        <taxon>Magnoliopsida</taxon>
        <taxon>Liliopsida</taxon>
        <taxon>Zingiberales</taxon>
        <taxon>Cannaceae</taxon>
        <taxon>Canna</taxon>
    </lineage>
</organism>
<evidence type="ECO:0008006" key="4">
    <source>
        <dbReference type="Google" id="ProtNLM"/>
    </source>
</evidence>
<dbReference type="EMBL" id="CP136891">
    <property type="protein sequence ID" value="WOK97865.1"/>
    <property type="molecule type" value="Genomic_DNA"/>
</dbReference>
<evidence type="ECO:0000313" key="2">
    <source>
        <dbReference type="EMBL" id="WOK97865.1"/>
    </source>
</evidence>
<feature type="region of interest" description="Disordered" evidence="1">
    <location>
        <begin position="1"/>
        <end position="25"/>
    </location>
</feature>
<sequence length="64" mass="7149">MLVNGLFSKESLQETSSSLNTSHFTPEARDLIDKLLDTNPTKRPSARPDGYASLKKHPFFKGID</sequence>
<feature type="region of interest" description="Disordered" evidence="1">
    <location>
        <begin position="37"/>
        <end position="64"/>
    </location>
</feature>
<feature type="compositionally biased region" description="Polar residues" evidence="1">
    <location>
        <begin position="13"/>
        <end position="24"/>
    </location>
</feature>
<protein>
    <recommendedName>
        <fullName evidence="4">AGC-kinase C-terminal domain-containing protein</fullName>
    </recommendedName>
</protein>
<accession>A0AAQ3K1U8</accession>
<dbReference type="Gene3D" id="1.10.510.10">
    <property type="entry name" value="Transferase(Phosphotransferase) domain 1"/>
    <property type="match status" value="1"/>
</dbReference>
<keyword evidence="3" id="KW-1185">Reference proteome</keyword>